<dbReference type="PANTHER" id="PTHR30143">
    <property type="entry name" value="ACID HYDRATASE"/>
    <property type="match status" value="1"/>
</dbReference>
<organism evidence="3 4">
    <name type="scientific">Neokomagataea tanensis NBRC 106556</name>
    <dbReference type="NCBI Taxonomy" id="1223519"/>
    <lineage>
        <taxon>Bacteria</taxon>
        <taxon>Pseudomonadati</taxon>
        <taxon>Pseudomonadota</taxon>
        <taxon>Alphaproteobacteria</taxon>
        <taxon>Acetobacterales</taxon>
        <taxon>Acetobacteraceae</taxon>
        <taxon>Neokomagataea</taxon>
    </lineage>
</organism>
<accession>A0ABQ0QI10</accession>
<evidence type="ECO:0000313" key="4">
    <source>
        <dbReference type="Proteomes" id="UP001062443"/>
    </source>
</evidence>
<evidence type="ECO:0000259" key="2">
    <source>
        <dbReference type="Pfam" id="PF01557"/>
    </source>
</evidence>
<feature type="domain" description="Fumarylacetoacetase-like C-terminal" evidence="2">
    <location>
        <begin position="79"/>
        <end position="261"/>
    </location>
</feature>
<reference evidence="3" key="1">
    <citation type="submission" date="2013-04" db="EMBL/GenBank/DDBJ databases">
        <title>The genome sequencing project of 58 acetic acid bacteria.</title>
        <authorList>
            <person name="Okamoto-Kainuma A."/>
            <person name="Ishikawa M."/>
            <person name="Umino S."/>
            <person name="Koizumi Y."/>
            <person name="Shiwa Y."/>
            <person name="Yoshikawa H."/>
            <person name="Matsutani M."/>
            <person name="Matsushita K."/>
        </authorList>
    </citation>
    <scope>NUCLEOTIDE SEQUENCE</scope>
    <source>
        <strain evidence="3">NBRC 106556</strain>
    </source>
</reference>
<protein>
    <submittedName>
        <fullName evidence="3">2-oxopent-4-enoate hydratase</fullName>
    </submittedName>
</protein>
<name>A0ABQ0QI10_9PROT</name>
<dbReference type="SUPFAM" id="SSF56529">
    <property type="entry name" value="FAH"/>
    <property type="match status" value="1"/>
</dbReference>
<proteinExistence type="predicted"/>
<keyword evidence="4" id="KW-1185">Reference proteome</keyword>
<evidence type="ECO:0000313" key="3">
    <source>
        <dbReference type="EMBL" id="GBR45524.1"/>
    </source>
</evidence>
<dbReference type="Gene3D" id="3.90.850.10">
    <property type="entry name" value="Fumarylacetoacetase-like, C-terminal domain"/>
    <property type="match status" value="1"/>
</dbReference>
<dbReference type="Proteomes" id="UP001062443">
    <property type="component" value="Unassembled WGS sequence"/>
</dbReference>
<comment type="caution">
    <text evidence="3">The sequence shown here is derived from an EMBL/GenBank/DDBJ whole genome shotgun (WGS) entry which is preliminary data.</text>
</comment>
<dbReference type="InterPro" id="IPR011234">
    <property type="entry name" value="Fumarylacetoacetase-like_C"/>
</dbReference>
<dbReference type="Pfam" id="PF01557">
    <property type="entry name" value="FAA_hydrolase"/>
    <property type="match status" value="1"/>
</dbReference>
<evidence type="ECO:0000256" key="1">
    <source>
        <dbReference type="ARBA" id="ARBA00023239"/>
    </source>
</evidence>
<gene>
    <name evidence="3" type="ORF">AA106556_0796</name>
</gene>
<dbReference type="RefSeq" id="WP_157070828.1">
    <property type="nucleotide sequence ID" value="NZ_BAQB01000008.1"/>
</dbReference>
<sequence>MTALNTASHDQKTALDLCAQALIEARLNHQPILETPFPYAPQTASEAYAIQKSVATAMSKTLGPVRGWKVGAPTPTAEPFSAPIHAATLFQGETTLPKELCHFYGVEAEIVYRFGKDLPAPKDDVTREEVFSAIISAHPAIEICDTRFRKIGTQTALLHLADQGNHGALIYGDALTDWASLTPVEEPVRLTANAQLLAEHKGGNSAGDPLRMLVWLAKHAAAQGFPIKAGDIVTTGSTTGTIFVEAGTTAKAKFASLGSITVHLP</sequence>
<dbReference type="EMBL" id="BAQB01000008">
    <property type="protein sequence ID" value="GBR45524.1"/>
    <property type="molecule type" value="Genomic_DNA"/>
</dbReference>
<keyword evidence="1" id="KW-0456">Lyase</keyword>
<dbReference type="PANTHER" id="PTHR30143:SF0">
    <property type="entry name" value="2-KETO-4-PENTENOATE HYDRATASE"/>
    <property type="match status" value="1"/>
</dbReference>
<dbReference type="InterPro" id="IPR050772">
    <property type="entry name" value="Hydratase-Decarb/MhpD_sf"/>
</dbReference>
<dbReference type="InterPro" id="IPR036663">
    <property type="entry name" value="Fumarylacetoacetase_C_sf"/>
</dbReference>